<dbReference type="Pfam" id="PF12729">
    <property type="entry name" value="4HB_MCP_1"/>
    <property type="match status" value="1"/>
</dbReference>
<dbReference type="PRINTS" id="PR00260">
    <property type="entry name" value="CHEMTRNSDUCR"/>
</dbReference>
<dbReference type="InterPro" id="IPR047347">
    <property type="entry name" value="YvaQ-like_sensor"/>
</dbReference>
<keyword evidence="4" id="KW-0807">Transducer</keyword>
<dbReference type="GO" id="GO:0005886">
    <property type="term" value="C:plasma membrane"/>
    <property type="evidence" value="ECO:0007669"/>
    <property type="project" value="TreeGrafter"/>
</dbReference>
<dbReference type="GO" id="GO:0004888">
    <property type="term" value="F:transmembrane signaling receptor activity"/>
    <property type="evidence" value="ECO:0007669"/>
    <property type="project" value="InterPro"/>
</dbReference>
<dbReference type="OrthoDB" id="8899037at2"/>
<organism evidence="6 7">
    <name type="scientific">Andreprevotia lacus DSM 23236</name>
    <dbReference type="NCBI Taxonomy" id="1121001"/>
    <lineage>
        <taxon>Bacteria</taxon>
        <taxon>Pseudomonadati</taxon>
        <taxon>Pseudomonadota</taxon>
        <taxon>Betaproteobacteria</taxon>
        <taxon>Neisseriales</taxon>
        <taxon>Chitinibacteraceae</taxon>
        <taxon>Andreprevotia</taxon>
    </lineage>
</organism>
<dbReference type="Gene3D" id="1.10.287.950">
    <property type="entry name" value="Methyl-accepting chemotaxis protein"/>
    <property type="match status" value="1"/>
</dbReference>
<protein>
    <submittedName>
        <fullName evidence="6">Methyl-accepting chemotaxis protein</fullName>
    </submittedName>
</protein>
<dbReference type="CDD" id="cd19411">
    <property type="entry name" value="MCP2201-like_sensor"/>
    <property type="match status" value="1"/>
</dbReference>
<dbReference type="InterPro" id="IPR051310">
    <property type="entry name" value="MCP_chemotaxis"/>
</dbReference>
<evidence type="ECO:0000259" key="5">
    <source>
        <dbReference type="PROSITE" id="PS50111"/>
    </source>
</evidence>
<dbReference type="EMBL" id="FWXD01000046">
    <property type="protein sequence ID" value="SMC29823.1"/>
    <property type="molecule type" value="Genomic_DNA"/>
</dbReference>
<comment type="similarity">
    <text evidence="3">Belongs to the methyl-accepting chemotaxis (MCP) protein family.</text>
</comment>
<dbReference type="PANTHER" id="PTHR43531">
    <property type="entry name" value="PROTEIN ICFG"/>
    <property type="match status" value="1"/>
</dbReference>
<gene>
    <name evidence="6" type="ORF">SAMN02745857_04164</name>
</gene>
<dbReference type="GO" id="GO:0007165">
    <property type="term" value="P:signal transduction"/>
    <property type="evidence" value="ECO:0007669"/>
    <property type="project" value="UniProtKB-KW"/>
</dbReference>
<accession>A0A1W1Y0Y2</accession>
<dbReference type="InterPro" id="IPR024478">
    <property type="entry name" value="HlyB_4HB_MCP"/>
</dbReference>
<keyword evidence="2" id="KW-0145">Chemotaxis</keyword>
<feature type="domain" description="Methyl-accepting transducer" evidence="5">
    <location>
        <begin position="313"/>
        <end position="528"/>
    </location>
</feature>
<evidence type="ECO:0000256" key="3">
    <source>
        <dbReference type="ARBA" id="ARBA00029447"/>
    </source>
</evidence>
<dbReference type="Pfam" id="PF00015">
    <property type="entry name" value="MCPsignal"/>
    <property type="match status" value="1"/>
</dbReference>
<proteinExistence type="inferred from homology"/>
<dbReference type="FunFam" id="1.10.287.950:FF:000001">
    <property type="entry name" value="Methyl-accepting chemotaxis sensory transducer"/>
    <property type="match status" value="1"/>
</dbReference>
<name>A0A1W1Y0Y2_9NEIS</name>
<dbReference type="SUPFAM" id="SSF58104">
    <property type="entry name" value="Methyl-accepting chemotaxis protein (MCP) signaling domain"/>
    <property type="match status" value="1"/>
</dbReference>
<comment type="subcellular location">
    <subcellularLocation>
        <location evidence="1">Membrane</location>
    </subcellularLocation>
</comment>
<dbReference type="STRING" id="1121001.SAMN02745857_04164"/>
<evidence type="ECO:0000313" key="6">
    <source>
        <dbReference type="EMBL" id="SMC29823.1"/>
    </source>
</evidence>
<dbReference type="GO" id="GO:0006935">
    <property type="term" value="P:chemotaxis"/>
    <property type="evidence" value="ECO:0007669"/>
    <property type="project" value="UniProtKB-KW"/>
</dbReference>
<dbReference type="Proteomes" id="UP000192761">
    <property type="component" value="Unassembled WGS sequence"/>
</dbReference>
<keyword evidence="7" id="KW-1185">Reference proteome</keyword>
<dbReference type="PANTHER" id="PTHR43531:SF11">
    <property type="entry name" value="METHYL-ACCEPTING CHEMOTAXIS PROTEIN 3"/>
    <property type="match status" value="1"/>
</dbReference>
<sequence length="588" mass="63413">MQWLANMRLMTKLITAFVLVALVSVAIGMLGTDKLRQVNGMLDSMYTDRLVPVRDLGRVQQEVVQHYRRLYVDIVLNDPAESARVADQNRESERIVDETFGAYTKTVLVDEEKRLIALYGPQLATYRASAKKVLELQHAGNHELAISTVRHETRPAFDQLLGTVAQLVKVNDETAQKVNAESAVLTAQMGRMLNGAMIGGFILALVIGFGVTRMIVRQIGGEPVEAMRIMQKVADGDTSVNVQLREGDTRSMMYNVQQLIQQLQTGSQILARIAKGDLTMQVPVRQGDTISMLYSIRQMVKQLRQVIGEVGASAGSLASASEQVSASAQSLSQNASEQAANVEETSAAVEEITATVSQNSENARVTDGMASQSATDAGDGGDAVKQTVAAMRQIAGKISIVDDIAYQTNLLALNAAIEAARAGEHGKGFAVVAAEVRKLAERSQIAAQEIGTLATDSVELAERAGELLGQMVPAIRKTADLVQEISAASREQTTGLTQINSAVTQLAQTTQMNASASEQLSATAEEMSAQAQQLQQVVGFFRTGQRSPLADKRVPLRAERQYFNDESARPLTLDSGDEAVDEAEFAAF</sequence>
<dbReference type="SMART" id="SM00283">
    <property type="entry name" value="MA"/>
    <property type="match status" value="1"/>
</dbReference>
<evidence type="ECO:0000256" key="2">
    <source>
        <dbReference type="ARBA" id="ARBA00022500"/>
    </source>
</evidence>
<evidence type="ECO:0000256" key="1">
    <source>
        <dbReference type="ARBA" id="ARBA00004370"/>
    </source>
</evidence>
<dbReference type="InterPro" id="IPR004089">
    <property type="entry name" value="MCPsignal_dom"/>
</dbReference>
<reference evidence="6 7" key="1">
    <citation type="submission" date="2017-04" db="EMBL/GenBank/DDBJ databases">
        <authorList>
            <person name="Afonso C.L."/>
            <person name="Miller P.J."/>
            <person name="Scott M.A."/>
            <person name="Spackman E."/>
            <person name="Goraichik I."/>
            <person name="Dimitrov K.M."/>
            <person name="Suarez D.L."/>
            <person name="Swayne D.E."/>
        </authorList>
    </citation>
    <scope>NUCLEOTIDE SEQUENCE [LARGE SCALE GENOMIC DNA]</scope>
    <source>
        <strain evidence="6 7">DSM 23236</strain>
    </source>
</reference>
<dbReference type="InterPro" id="IPR004090">
    <property type="entry name" value="Chemotax_Me-accpt_rcpt"/>
</dbReference>
<dbReference type="CDD" id="cd06225">
    <property type="entry name" value="HAMP"/>
    <property type="match status" value="1"/>
</dbReference>
<evidence type="ECO:0000313" key="7">
    <source>
        <dbReference type="Proteomes" id="UP000192761"/>
    </source>
</evidence>
<dbReference type="PROSITE" id="PS50111">
    <property type="entry name" value="CHEMOTAXIS_TRANSDUC_2"/>
    <property type="match status" value="1"/>
</dbReference>
<dbReference type="AlphaFoldDB" id="A0A1W1Y0Y2"/>
<evidence type="ECO:0000256" key="4">
    <source>
        <dbReference type="PROSITE-ProRule" id="PRU00284"/>
    </source>
</evidence>